<evidence type="ECO:0000313" key="3">
    <source>
        <dbReference type="EMBL" id="ATQ41975.1"/>
    </source>
</evidence>
<accession>A0A2D2AVH4</accession>
<keyword evidence="1" id="KW-0472">Membrane</keyword>
<dbReference type="Pfam" id="PF11776">
    <property type="entry name" value="RcnB"/>
    <property type="match status" value="1"/>
</dbReference>
<keyword evidence="1" id="KW-0812">Transmembrane</keyword>
<dbReference type="Gene3D" id="3.10.450.160">
    <property type="entry name" value="inner membrane protein cigr"/>
    <property type="match status" value="1"/>
</dbReference>
<organism evidence="3 4">
    <name type="scientific">Caulobacter mirabilis</name>
    <dbReference type="NCBI Taxonomy" id="69666"/>
    <lineage>
        <taxon>Bacteria</taxon>
        <taxon>Pseudomonadati</taxon>
        <taxon>Pseudomonadota</taxon>
        <taxon>Alphaproteobacteria</taxon>
        <taxon>Caulobacterales</taxon>
        <taxon>Caulobacteraceae</taxon>
        <taxon>Caulobacter</taxon>
    </lineage>
</organism>
<dbReference type="AlphaFoldDB" id="A0A2D2AVH4"/>
<dbReference type="Proteomes" id="UP000228945">
    <property type="component" value="Chromosome"/>
</dbReference>
<keyword evidence="4" id="KW-1185">Reference proteome</keyword>
<feature type="signal peptide" evidence="2">
    <location>
        <begin position="1"/>
        <end position="24"/>
    </location>
</feature>
<dbReference type="InterPro" id="IPR024572">
    <property type="entry name" value="RcnB"/>
</dbReference>
<dbReference type="KEGG" id="cmb:CSW64_05885"/>
<gene>
    <name evidence="3" type="ORF">CSW64_05885</name>
</gene>
<feature type="chain" id="PRO_5013911066" description="Transmembrane signal peptide protein" evidence="2">
    <location>
        <begin position="25"/>
        <end position="138"/>
    </location>
</feature>
<proteinExistence type="predicted"/>
<dbReference type="OrthoDB" id="9808839at2"/>
<reference evidence="3 4" key="1">
    <citation type="submission" date="2017-10" db="EMBL/GenBank/DDBJ databases">
        <title>Genome sequence of Caulobacter mirabilis FWC38.</title>
        <authorList>
            <person name="Fiebig A."/>
            <person name="Crosson S."/>
        </authorList>
    </citation>
    <scope>NUCLEOTIDE SEQUENCE [LARGE SCALE GENOMIC DNA]</scope>
    <source>
        <strain evidence="3 4">FWC 38</strain>
    </source>
</reference>
<keyword evidence="2" id="KW-0732">Signal</keyword>
<dbReference type="EMBL" id="CP024201">
    <property type="protein sequence ID" value="ATQ41975.1"/>
    <property type="molecule type" value="Genomic_DNA"/>
</dbReference>
<name>A0A2D2AVH4_9CAUL</name>
<evidence type="ECO:0008006" key="5">
    <source>
        <dbReference type="Google" id="ProtNLM"/>
    </source>
</evidence>
<protein>
    <recommendedName>
        <fullName evidence="5">Transmembrane signal peptide protein</fullName>
    </recommendedName>
</protein>
<evidence type="ECO:0000256" key="2">
    <source>
        <dbReference type="SAM" id="SignalP"/>
    </source>
</evidence>
<keyword evidence="1" id="KW-1133">Transmembrane helix</keyword>
<sequence length="138" mass="16410">MIMKKILTAAVALGVLASAGAASAQPYGYGRDRDRDYGRYEQRYDRYDRYDRHDRYERRDRRDRYEARRYYEPRSYHGQWRRGDRLPDRYRYGYAVDYRDYRLAPPPRGYEYRRAGDDVVLAAIATGIIASVLVGMSN</sequence>
<evidence type="ECO:0000313" key="4">
    <source>
        <dbReference type="Proteomes" id="UP000228945"/>
    </source>
</evidence>
<evidence type="ECO:0000256" key="1">
    <source>
        <dbReference type="SAM" id="Phobius"/>
    </source>
</evidence>
<feature type="transmembrane region" description="Helical" evidence="1">
    <location>
        <begin position="119"/>
        <end position="136"/>
    </location>
</feature>